<proteinExistence type="predicted"/>
<evidence type="ECO:0000256" key="1">
    <source>
        <dbReference type="SAM" id="MobiDB-lite"/>
    </source>
</evidence>
<protein>
    <submittedName>
        <fullName evidence="2">Retrovirus-related pol polyprotein from transposon TNT 1-94</fullName>
    </submittedName>
</protein>
<feature type="region of interest" description="Disordered" evidence="1">
    <location>
        <begin position="1"/>
        <end position="78"/>
    </location>
</feature>
<feature type="compositionally biased region" description="Low complexity" evidence="1">
    <location>
        <begin position="28"/>
        <end position="52"/>
    </location>
</feature>
<feature type="non-terminal residue" evidence="2">
    <location>
        <position position="100"/>
    </location>
</feature>
<evidence type="ECO:0000313" key="2">
    <source>
        <dbReference type="EMBL" id="MCI18816.1"/>
    </source>
</evidence>
<keyword evidence="3" id="KW-1185">Reference proteome</keyword>
<dbReference type="EMBL" id="LXQA010111942">
    <property type="protein sequence ID" value="MCI18816.1"/>
    <property type="molecule type" value="Genomic_DNA"/>
</dbReference>
<sequence>MSEPMSGQPSTSMSSTPMCDDPIPAVSPVITDPTIDTQTPTPCAVPISVSSPPIIPPPRRHPINLDPLNTHSMLTRGKTGNLKPKVFLAHSEPSSVKQAL</sequence>
<dbReference type="Proteomes" id="UP000265520">
    <property type="component" value="Unassembled WGS sequence"/>
</dbReference>
<organism evidence="2 3">
    <name type="scientific">Trifolium medium</name>
    <dbReference type="NCBI Taxonomy" id="97028"/>
    <lineage>
        <taxon>Eukaryota</taxon>
        <taxon>Viridiplantae</taxon>
        <taxon>Streptophyta</taxon>
        <taxon>Embryophyta</taxon>
        <taxon>Tracheophyta</taxon>
        <taxon>Spermatophyta</taxon>
        <taxon>Magnoliopsida</taxon>
        <taxon>eudicotyledons</taxon>
        <taxon>Gunneridae</taxon>
        <taxon>Pentapetalae</taxon>
        <taxon>rosids</taxon>
        <taxon>fabids</taxon>
        <taxon>Fabales</taxon>
        <taxon>Fabaceae</taxon>
        <taxon>Papilionoideae</taxon>
        <taxon>50 kb inversion clade</taxon>
        <taxon>NPAAA clade</taxon>
        <taxon>Hologalegina</taxon>
        <taxon>IRL clade</taxon>
        <taxon>Trifolieae</taxon>
        <taxon>Trifolium</taxon>
    </lineage>
</organism>
<dbReference type="AlphaFoldDB" id="A0A392Q5J1"/>
<reference evidence="2 3" key="1">
    <citation type="journal article" date="2018" name="Front. Plant Sci.">
        <title>Red Clover (Trifolium pratense) and Zigzag Clover (T. medium) - A Picture of Genomic Similarities and Differences.</title>
        <authorList>
            <person name="Dluhosova J."/>
            <person name="Istvanek J."/>
            <person name="Nedelnik J."/>
            <person name="Repkova J."/>
        </authorList>
    </citation>
    <scope>NUCLEOTIDE SEQUENCE [LARGE SCALE GENOMIC DNA]</scope>
    <source>
        <strain evidence="3">cv. 10/8</strain>
        <tissue evidence="2">Leaf</tissue>
    </source>
</reference>
<name>A0A392Q5J1_9FABA</name>
<feature type="compositionally biased region" description="Polar residues" evidence="1">
    <location>
        <begin position="1"/>
        <end position="17"/>
    </location>
</feature>
<evidence type="ECO:0000313" key="3">
    <source>
        <dbReference type="Proteomes" id="UP000265520"/>
    </source>
</evidence>
<comment type="caution">
    <text evidence="2">The sequence shown here is derived from an EMBL/GenBank/DDBJ whole genome shotgun (WGS) entry which is preliminary data.</text>
</comment>
<accession>A0A392Q5J1</accession>